<keyword evidence="8" id="KW-0665">Pyrimidine biosynthesis</keyword>
<dbReference type="HAMAP" id="MF_01209">
    <property type="entry name" value="CPSase_S_chain"/>
    <property type="match status" value="1"/>
</dbReference>
<evidence type="ECO:0000256" key="8">
    <source>
        <dbReference type="HAMAP-Rule" id="MF_01209"/>
    </source>
</evidence>
<dbReference type="GO" id="GO:0006526">
    <property type="term" value="P:L-arginine biosynthetic process"/>
    <property type="evidence" value="ECO:0007669"/>
    <property type="project" value="UniProtKB-UniRule"/>
</dbReference>
<dbReference type="PANTHER" id="PTHR43418:SF7">
    <property type="entry name" value="CARBAMOYL-PHOSPHATE SYNTHASE SMALL CHAIN"/>
    <property type="match status" value="1"/>
</dbReference>
<keyword evidence="8" id="KW-0055">Arginine biosynthesis</keyword>
<dbReference type="Gene3D" id="3.40.50.880">
    <property type="match status" value="1"/>
</dbReference>
<evidence type="ECO:0000313" key="11">
    <source>
        <dbReference type="Proteomes" id="UP000198778"/>
    </source>
</evidence>
<evidence type="ECO:0000256" key="1">
    <source>
        <dbReference type="ARBA" id="ARBA00005077"/>
    </source>
</evidence>
<comment type="function">
    <text evidence="8">Small subunit of the glutamine-dependent carbamoyl phosphate synthetase (CPSase). CPSase catalyzes the formation of carbamoyl phosphate from the ammonia moiety of glutamine, carbonate, and phosphate donated by ATP, constituting the first step of 2 biosynthetic pathways, one leading to arginine and/or urea and the other to pyrimidine nucleotides. The small subunit (glutamine amidotransferase) binds and cleaves glutamine to supply the large subunit with the substrate ammonia.</text>
</comment>
<dbReference type="PANTHER" id="PTHR43418">
    <property type="entry name" value="MULTIFUNCTIONAL TRYPTOPHAN BIOSYNTHESIS PROTEIN-RELATED"/>
    <property type="match status" value="1"/>
</dbReference>
<dbReference type="InterPro" id="IPR017926">
    <property type="entry name" value="GATASE"/>
</dbReference>
<feature type="active site" evidence="8">
    <location>
        <position position="331"/>
    </location>
</feature>
<feature type="binding site" evidence="8">
    <location>
        <position position="289"/>
    </location>
    <ligand>
        <name>L-glutamine</name>
        <dbReference type="ChEBI" id="CHEBI:58359"/>
    </ligand>
</feature>
<feature type="binding site" evidence="8">
    <location>
        <position position="286"/>
    </location>
    <ligand>
        <name>L-glutamine</name>
        <dbReference type="ChEBI" id="CHEBI:58359"/>
    </ligand>
</feature>
<dbReference type="Pfam" id="PF00117">
    <property type="entry name" value="GATase"/>
    <property type="match status" value="1"/>
</dbReference>
<feature type="active site" evidence="8">
    <location>
        <position position="329"/>
    </location>
</feature>
<accession>A0A1H0AKA8</accession>
<dbReference type="NCBIfam" id="TIGR01368">
    <property type="entry name" value="CPSaseIIsmall"/>
    <property type="match status" value="1"/>
</dbReference>
<keyword evidence="11" id="KW-1185">Reference proteome</keyword>
<comment type="catalytic activity">
    <reaction evidence="7 8">
        <text>hydrogencarbonate + L-glutamine + 2 ATP + H2O = carbamoyl phosphate + L-glutamate + 2 ADP + phosphate + 2 H(+)</text>
        <dbReference type="Rhea" id="RHEA:18633"/>
        <dbReference type="ChEBI" id="CHEBI:15377"/>
        <dbReference type="ChEBI" id="CHEBI:15378"/>
        <dbReference type="ChEBI" id="CHEBI:17544"/>
        <dbReference type="ChEBI" id="CHEBI:29985"/>
        <dbReference type="ChEBI" id="CHEBI:30616"/>
        <dbReference type="ChEBI" id="CHEBI:43474"/>
        <dbReference type="ChEBI" id="CHEBI:58228"/>
        <dbReference type="ChEBI" id="CHEBI:58359"/>
        <dbReference type="ChEBI" id="CHEBI:456216"/>
        <dbReference type="EC" id="6.3.5.5"/>
    </reaction>
</comment>
<keyword evidence="8" id="KW-0028">Amino-acid biosynthesis</keyword>
<dbReference type="InterPro" id="IPR006274">
    <property type="entry name" value="CarbamoylP_synth_ssu"/>
</dbReference>
<keyword evidence="4 8" id="KW-0547">Nucleotide-binding</keyword>
<feature type="domain" description="Carbamoyl-phosphate synthase small subunit N-terminal" evidence="9">
    <location>
        <begin position="2"/>
        <end position="132"/>
    </location>
</feature>
<organism evidence="10 11">
    <name type="scientific">Alkalicoccus daliensis</name>
    <dbReference type="NCBI Taxonomy" id="745820"/>
    <lineage>
        <taxon>Bacteria</taxon>
        <taxon>Bacillati</taxon>
        <taxon>Bacillota</taxon>
        <taxon>Bacilli</taxon>
        <taxon>Bacillales</taxon>
        <taxon>Bacillaceae</taxon>
        <taxon>Alkalicoccus</taxon>
    </lineage>
</organism>
<evidence type="ECO:0000256" key="2">
    <source>
        <dbReference type="ARBA" id="ARBA00007800"/>
    </source>
</evidence>
<dbReference type="PRINTS" id="PR00097">
    <property type="entry name" value="ANTSNTHASEII"/>
</dbReference>
<feature type="active site" description="Nucleophile" evidence="8">
    <location>
        <position position="244"/>
    </location>
</feature>
<dbReference type="SUPFAM" id="SSF52317">
    <property type="entry name" value="Class I glutamine amidotransferase-like"/>
    <property type="match status" value="1"/>
</dbReference>
<dbReference type="GO" id="GO:0006541">
    <property type="term" value="P:glutamine metabolic process"/>
    <property type="evidence" value="ECO:0007669"/>
    <property type="project" value="InterPro"/>
</dbReference>
<evidence type="ECO:0000256" key="3">
    <source>
        <dbReference type="ARBA" id="ARBA00022598"/>
    </source>
</evidence>
<feature type="binding site" evidence="8">
    <location>
        <position position="46"/>
    </location>
    <ligand>
        <name>L-glutamine</name>
        <dbReference type="ChEBI" id="CHEBI:58359"/>
    </ligand>
</feature>
<keyword evidence="3 8" id="KW-0436">Ligase</keyword>
<sequence length="361" mass="39728">MAAGYLILESGEVFEGEWIGASTAKEGELVFNTAMTGYQEMVTDPSYKGQILTFSYPIIGNYGLNSFSDESARPAVEGVIVNESCAGPSHFQSIHSFDSYLKEHNIPGLAGIDTRALVKIIRKSSTVRAKITKTYHQEEKYTFIKKKKGELVKSVSVQQKKYYSGNGKHVVLLDYGFKESILQALLDEGCAVTTMPYHSSFASVEAEKPDGVLFSNGPGDPMELEKYFGEIKKITETYPSLGICLGHQLIALAHGAASEKMLFGHRGSNHPVLHIPSGKVNITSQNHGYVITDESLKNTEFEPLFININDKSVEGMQHKNLNVSSVQFHPEAHPGPSDTHFIFEEFIQQLSAGGVKECVKI</sequence>
<dbReference type="GO" id="GO:0005524">
    <property type="term" value="F:ATP binding"/>
    <property type="evidence" value="ECO:0007669"/>
    <property type="project" value="UniProtKB-UniRule"/>
</dbReference>
<dbReference type="GO" id="GO:0006207">
    <property type="term" value="P:'de novo' pyrimidine nucleobase biosynthetic process"/>
    <property type="evidence" value="ECO:0007669"/>
    <property type="project" value="InterPro"/>
</dbReference>
<dbReference type="InterPro" id="IPR035686">
    <property type="entry name" value="CPSase_GATase1"/>
</dbReference>
<dbReference type="InterPro" id="IPR002474">
    <property type="entry name" value="CarbamoylP_synth_ssu_N"/>
</dbReference>
<dbReference type="PROSITE" id="PS51273">
    <property type="entry name" value="GATASE_TYPE_1"/>
    <property type="match status" value="1"/>
</dbReference>
<dbReference type="STRING" id="745820.SAMN04488053_101520"/>
<gene>
    <name evidence="8" type="primary">carA</name>
    <name evidence="10" type="ORF">SAMN04488053_101520</name>
</gene>
<dbReference type="GO" id="GO:0044205">
    <property type="term" value="P:'de novo' UMP biosynthetic process"/>
    <property type="evidence" value="ECO:0007669"/>
    <property type="project" value="UniProtKB-UniRule"/>
</dbReference>
<dbReference type="CDD" id="cd01744">
    <property type="entry name" value="GATase1_CPSase"/>
    <property type="match status" value="1"/>
</dbReference>
<comment type="similarity">
    <text evidence="2 8">Belongs to the CarA family.</text>
</comment>
<reference evidence="11" key="1">
    <citation type="submission" date="2016-10" db="EMBL/GenBank/DDBJ databases">
        <authorList>
            <person name="Varghese N."/>
            <person name="Submissions S."/>
        </authorList>
    </citation>
    <scope>NUCLEOTIDE SEQUENCE [LARGE SCALE GENOMIC DNA]</scope>
    <source>
        <strain evidence="11">CGMCC 1.10369</strain>
    </source>
</reference>
<evidence type="ECO:0000313" key="10">
    <source>
        <dbReference type="EMBL" id="SDN33825.1"/>
    </source>
</evidence>
<dbReference type="InterPro" id="IPR050472">
    <property type="entry name" value="Anth_synth/Amidotransfase"/>
</dbReference>
<feature type="binding site" evidence="8">
    <location>
        <position position="219"/>
    </location>
    <ligand>
        <name>L-glutamine</name>
        <dbReference type="ChEBI" id="CHEBI:58359"/>
    </ligand>
</feature>
<dbReference type="Pfam" id="PF00988">
    <property type="entry name" value="CPSase_sm_chain"/>
    <property type="match status" value="1"/>
</dbReference>
<evidence type="ECO:0000256" key="4">
    <source>
        <dbReference type="ARBA" id="ARBA00022741"/>
    </source>
</evidence>
<dbReference type="OrthoDB" id="9804328at2"/>
<dbReference type="GO" id="GO:0004359">
    <property type="term" value="F:glutaminase activity"/>
    <property type="evidence" value="ECO:0007669"/>
    <property type="project" value="RHEA"/>
</dbReference>
<keyword evidence="6 8" id="KW-0315">Glutamine amidotransferase</keyword>
<proteinExistence type="inferred from homology"/>
<dbReference type="EC" id="6.3.5.5" evidence="8"/>
<comment type="catalytic activity">
    <reaction evidence="8">
        <text>L-glutamine + H2O = L-glutamate + NH4(+)</text>
        <dbReference type="Rhea" id="RHEA:15889"/>
        <dbReference type="ChEBI" id="CHEBI:15377"/>
        <dbReference type="ChEBI" id="CHEBI:28938"/>
        <dbReference type="ChEBI" id="CHEBI:29985"/>
        <dbReference type="ChEBI" id="CHEBI:58359"/>
    </reaction>
</comment>
<name>A0A1H0AKA8_9BACI</name>
<dbReference type="RefSeq" id="WP_090840281.1">
    <property type="nucleotide sequence ID" value="NZ_FNIL01000001.1"/>
</dbReference>
<dbReference type="UniPathway" id="UPA00068">
    <property type="reaction ID" value="UER00171"/>
</dbReference>
<dbReference type="Proteomes" id="UP000198778">
    <property type="component" value="Unassembled WGS sequence"/>
</dbReference>
<dbReference type="InterPro" id="IPR029062">
    <property type="entry name" value="Class_I_gatase-like"/>
</dbReference>
<evidence type="ECO:0000259" key="9">
    <source>
        <dbReference type="SMART" id="SM01097"/>
    </source>
</evidence>
<dbReference type="PRINTS" id="PR00096">
    <property type="entry name" value="GATASE"/>
</dbReference>
<dbReference type="Gene3D" id="3.50.30.20">
    <property type="entry name" value="Carbamoyl-phosphate synthase small subunit, N-terminal domain"/>
    <property type="match status" value="1"/>
</dbReference>
<dbReference type="SMART" id="SM01097">
    <property type="entry name" value="CPSase_sm_chain"/>
    <property type="match status" value="1"/>
</dbReference>
<dbReference type="SUPFAM" id="SSF52021">
    <property type="entry name" value="Carbamoyl phosphate synthetase, small subunit N-terminal domain"/>
    <property type="match status" value="1"/>
</dbReference>
<feature type="region of interest" description="CPSase" evidence="8">
    <location>
        <begin position="1"/>
        <end position="168"/>
    </location>
</feature>
<evidence type="ECO:0000256" key="5">
    <source>
        <dbReference type="ARBA" id="ARBA00022840"/>
    </source>
</evidence>
<comment type="pathway">
    <text evidence="8">Pyrimidine metabolism; UMP biosynthesis via de novo pathway; (S)-dihydroorotate from bicarbonate: step 1/3.</text>
</comment>
<evidence type="ECO:0000256" key="7">
    <source>
        <dbReference type="ARBA" id="ARBA00048816"/>
    </source>
</evidence>
<evidence type="ECO:0000256" key="6">
    <source>
        <dbReference type="ARBA" id="ARBA00022962"/>
    </source>
</evidence>
<dbReference type="UniPathway" id="UPA00070">
    <property type="reaction ID" value="UER00115"/>
</dbReference>
<dbReference type="PRINTS" id="PR00099">
    <property type="entry name" value="CPSGATASE"/>
</dbReference>
<feature type="binding site" evidence="8">
    <location>
        <position position="288"/>
    </location>
    <ligand>
        <name>L-glutamine</name>
        <dbReference type="ChEBI" id="CHEBI:58359"/>
    </ligand>
</feature>
<protein>
    <recommendedName>
        <fullName evidence="8">Carbamoyl phosphate synthase small chain</fullName>
        <ecNumber evidence="8">6.3.5.5</ecNumber>
    </recommendedName>
    <alternativeName>
        <fullName evidence="8">Carbamoyl phosphate synthetase glutamine chain</fullName>
    </alternativeName>
</protein>
<comment type="subunit">
    <text evidence="8">Composed of two chains; the small (or glutamine) chain promotes the hydrolysis of glutamine to ammonia, which is used by the large (or ammonia) chain to synthesize carbamoyl phosphate. Tetramer of heterodimers (alpha,beta)4.</text>
</comment>
<keyword evidence="5 8" id="KW-0067">ATP-binding</keyword>
<feature type="binding site" evidence="8">
    <location>
        <position position="245"/>
    </location>
    <ligand>
        <name>L-glutamine</name>
        <dbReference type="ChEBI" id="CHEBI:58359"/>
    </ligand>
</feature>
<dbReference type="NCBIfam" id="NF009475">
    <property type="entry name" value="PRK12838.1"/>
    <property type="match status" value="1"/>
</dbReference>
<feature type="binding site" evidence="8">
    <location>
        <position position="248"/>
    </location>
    <ligand>
        <name>L-glutamine</name>
        <dbReference type="ChEBI" id="CHEBI:58359"/>
    </ligand>
</feature>
<dbReference type="GO" id="GO:0004088">
    <property type="term" value="F:carbamoyl-phosphate synthase (glutamine-hydrolyzing) activity"/>
    <property type="evidence" value="ECO:0007669"/>
    <property type="project" value="UniProtKB-UniRule"/>
</dbReference>
<dbReference type="EMBL" id="FNIL01000001">
    <property type="protein sequence ID" value="SDN33825.1"/>
    <property type="molecule type" value="Genomic_DNA"/>
</dbReference>
<dbReference type="InterPro" id="IPR036480">
    <property type="entry name" value="CarbP_synth_ssu_N_sf"/>
</dbReference>
<comment type="pathway">
    <text evidence="1 8">Amino-acid biosynthesis; L-arginine biosynthesis; carbamoyl phosphate from bicarbonate: step 1/1.</text>
</comment>
<dbReference type="AlphaFoldDB" id="A0A1H0AKA8"/>
<feature type="binding site" evidence="8">
    <location>
        <position position="217"/>
    </location>
    <ligand>
        <name>L-glutamine</name>
        <dbReference type="ChEBI" id="CHEBI:58359"/>
    </ligand>
</feature>